<name>A0A9P6HZX0_9PEZI</name>
<dbReference type="Proteomes" id="UP000781932">
    <property type="component" value="Unassembled WGS sequence"/>
</dbReference>
<dbReference type="RefSeq" id="XP_038743883.1">
    <property type="nucleotide sequence ID" value="XM_038890700.1"/>
</dbReference>
<proteinExistence type="predicted"/>
<evidence type="ECO:0000313" key="4">
    <source>
        <dbReference type="Proteomes" id="UP000781932"/>
    </source>
</evidence>
<evidence type="ECO:0000256" key="2">
    <source>
        <dbReference type="SAM" id="Phobius"/>
    </source>
</evidence>
<feature type="region of interest" description="Disordered" evidence="1">
    <location>
        <begin position="232"/>
        <end position="258"/>
    </location>
</feature>
<gene>
    <name evidence="3" type="ORF">CkaCkLH20_07985</name>
</gene>
<dbReference type="GeneID" id="62163774"/>
<keyword evidence="4" id="KW-1185">Reference proteome</keyword>
<organism evidence="3 4">
    <name type="scientific">Colletotrichum karsti</name>
    <dbReference type="NCBI Taxonomy" id="1095194"/>
    <lineage>
        <taxon>Eukaryota</taxon>
        <taxon>Fungi</taxon>
        <taxon>Dikarya</taxon>
        <taxon>Ascomycota</taxon>
        <taxon>Pezizomycotina</taxon>
        <taxon>Sordariomycetes</taxon>
        <taxon>Hypocreomycetidae</taxon>
        <taxon>Glomerellales</taxon>
        <taxon>Glomerellaceae</taxon>
        <taxon>Colletotrichum</taxon>
        <taxon>Colletotrichum boninense species complex</taxon>
    </lineage>
</organism>
<keyword evidence="2" id="KW-1133">Transmembrane helix</keyword>
<evidence type="ECO:0000313" key="3">
    <source>
        <dbReference type="EMBL" id="KAF9874422.1"/>
    </source>
</evidence>
<feature type="compositionally biased region" description="Polar residues" evidence="1">
    <location>
        <begin position="165"/>
        <end position="176"/>
    </location>
</feature>
<protein>
    <recommendedName>
        <fullName evidence="5">Extracellular membrane protein CFEM domain-containing protein</fullName>
    </recommendedName>
</protein>
<dbReference type="EMBL" id="JAATWM020000026">
    <property type="protein sequence ID" value="KAF9874422.1"/>
    <property type="molecule type" value="Genomic_DNA"/>
</dbReference>
<dbReference type="AlphaFoldDB" id="A0A9P6HZX0"/>
<reference evidence="3" key="2">
    <citation type="submission" date="2020-11" db="EMBL/GenBank/DDBJ databases">
        <title>Whole genome sequencing of Colletotrichum sp.</title>
        <authorList>
            <person name="Li H."/>
        </authorList>
    </citation>
    <scope>NUCLEOTIDE SEQUENCE</scope>
    <source>
        <strain evidence="3">CkLH20</strain>
    </source>
</reference>
<feature type="compositionally biased region" description="Low complexity" evidence="1">
    <location>
        <begin position="177"/>
        <end position="186"/>
    </location>
</feature>
<keyword evidence="2" id="KW-0472">Membrane</keyword>
<comment type="caution">
    <text evidence="3">The sequence shown here is derived from an EMBL/GenBank/DDBJ whole genome shotgun (WGS) entry which is preliminary data.</text>
</comment>
<accession>A0A9P6HZX0</accession>
<feature type="region of interest" description="Disordered" evidence="1">
    <location>
        <begin position="143"/>
        <end position="201"/>
    </location>
</feature>
<reference evidence="3" key="1">
    <citation type="submission" date="2020-03" db="EMBL/GenBank/DDBJ databases">
        <authorList>
            <person name="He L."/>
        </authorList>
    </citation>
    <scope>NUCLEOTIDE SEQUENCE</scope>
    <source>
        <strain evidence="3">CkLH20</strain>
    </source>
</reference>
<sequence>MLLLKNPEKATSLPMTGIGLVLLNHLVSAAAITTGALGRVSIHSERPYTTARACAAGCLIYNGNYHCGVGGYHDLGIAMQCGCEPMNGCYCNTGLWSYATSYISSCVSSGCSQSDNWSADLTSMVNFYDSYCATANGAIFNAPNDPGTPVTQTSEGVPFIPTRDATVSSESRATQTSGSVSSSSSSTDAPNNSKKADGDGLTKGEIAGLVVGIASAIITGFGVCFQIRKKRRRAVGSNTSPTTQGTALSTLQHDAART</sequence>
<evidence type="ECO:0000256" key="1">
    <source>
        <dbReference type="SAM" id="MobiDB-lite"/>
    </source>
</evidence>
<feature type="transmembrane region" description="Helical" evidence="2">
    <location>
        <begin position="206"/>
        <end position="225"/>
    </location>
</feature>
<feature type="compositionally biased region" description="Polar residues" evidence="1">
    <location>
        <begin position="236"/>
        <end position="252"/>
    </location>
</feature>
<dbReference type="OrthoDB" id="5421290at2759"/>
<evidence type="ECO:0008006" key="5">
    <source>
        <dbReference type="Google" id="ProtNLM"/>
    </source>
</evidence>
<keyword evidence="2" id="KW-0812">Transmembrane</keyword>